<sequence>MEKIIRIFDSREHFIVLFVTSLTVEEHVTDLITSSPESQRLIGRCGGQYRVIGLNEPENSRQIPELLDYIENIKFEPYSIWMYVKAQENRVRRETEEKYKEELKRMEDEIDGLNQKNKSEGAEGESDGHECLRIVLIGRTGNGKSATGNTILGREEFVSQASMDSVTTVCKKGVGEVDGRSVAVVDTPGLFDTTLTNEQVVEEIMKCVSMSSPGPHVFVIVLSLGRFMQVETDTVDLIKKIFGPKSAQFSIILFTRGDDLKNESIQDYVKRGNNADLKKLIRDCGNRFLVFNNREKQDRSQVTRLLNMIEELKNTHEGRYFTNSMFEEAEMSIKRRMEEILKEREREIETQHEALKAKYEMEKENLVKRLKEEKQRADEERMKMENQLRKKEEKLRKEFEEKEKTEQKKKQEIENQKQSEEKLRAEYHQKIEEMKREIEKQRSQYEKQQKEREVEDRKRKEKYRQDQEKIRIEQERIIAEIKIKQEEEIKRRELEEKRRIEEEETEMEKKSKRG</sequence>
<keyword evidence="3" id="KW-0342">GTP-binding</keyword>
<keyword evidence="2" id="KW-0547">Nucleotide-binding</keyword>
<evidence type="ECO:0000259" key="6">
    <source>
        <dbReference type="PROSITE" id="PS51720"/>
    </source>
</evidence>
<evidence type="ECO:0000256" key="4">
    <source>
        <dbReference type="SAM" id="Coils"/>
    </source>
</evidence>
<dbReference type="EMBL" id="JAWDJR010000003">
    <property type="protein sequence ID" value="KAK9978704.1"/>
    <property type="molecule type" value="Genomic_DNA"/>
</dbReference>
<dbReference type="PANTHER" id="PTHR10903">
    <property type="entry name" value="GTPASE, IMAP FAMILY MEMBER-RELATED"/>
    <property type="match status" value="1"/>
</dbReference>
<dbReference type="GO" id="GO:0005525">
    <property type="term" value="F:GTP binding"/>
    <property type="evidence" value="ECO:0007669"/>
    <property type="project" value="UniProtKB-KW"/>
</dbReference>
<comment type="caution">
    <text evidence="7">The sequence shown here is derived from an EMBL/GenBank/DDBJ whole genome shotgun (WGS) entry which is preliminary data.</text>
</comment>
<dbReference type="InterPro" id="IPR027417">
    <property type="entry name" value="P-loop_NTPase"/>
</dbReference>
<accession>A0AAW2B198</accession>
<evidence type="ECO:0000256" key="5">
    <source>
        <dbReference type="SAM" id="MobiDB-lite"/>
    </source>
</evidence>
<dbReference type="InterPro" id="IPR045058">
    <property type="entry name" value="GIMA/IAN/Toc"/>
</dbReference>
<evidence type="ECO:0000256" key="2">
    <source>
        <dbReference type="ARBA" id="ARBA00022741"/>
    </source>
</evidence>
<dbReference type="Proteomes" id="UP001479290">
    <property type="component" value="Unassembled WGS sequence"/>
</dbReference>
<feature type="region of interest" description="Disordered" evidence="5">
    <location>
        <begin position="400"/>
        <end position="469"/>
    </location>
</feature>
<evidence type="ECO:0000313" key="7">
    <source>
        <dbReference type="EMBL" id="KAK9978704.1"/>
    </source>
</evidence>
<protein>
    <recommendedName>
        <fullName evidence="6">AIG1-type G domain-containing protein</fullName>
    </recommendedName>
</protein>
<feature type="domain" description="AIG1-type G" evidence="6">
    <location>
        <begin position="129"/>
        <end position="330"/>
    </location>
</feature>
<proteinExistence type="inferred from homology"/>
<dbReference type="FunFam" id="3.40.50.300:FF:000366">
    <property type="entry name" value="GTPase, IMAP family member 2"/>
    <property type="match status" value="1"/>
</dbReference>
<dbReference type="PANTHER" id="PTHR10903:SF170">
    <property type="entry name" value="GTPASE IMAP FAMILY MEMBER 7"/>
    <property type="match status" value="1"/>
</dbReference>
<keyword evidence="4" id="KW-0175">Coiled coil</keyword>
<name>A0AAW2B198_CULAL</name>
<evidence type="ECO:0000256" key="3">
    <source>
        <dbReference type="ARBA" id="ARBA00023134"/>
    </source>
</evidence>
<dbReference type="InterPro" id="IPR006703">
    <property type="entry name" value="G_AIG1"/>
</dbReference>
<gene>
    <name evidence="7" type="ORF">ABG768_020443</name>
</gene>
<dbReference type="Pfam" id="PF04548">
    <property type="entry name" value="AIG1"/>
    <property type="match status" value="1"/>
</dbReference>
<dbReference type="Gene3D" id="3.40.50.300">
    <property type="entry name" value="P-loop containing nucleotide triphosphate hydrolases"/>
    <property type="match status" value="2"/>
</dbReference>
<reference evidence="7 8" key="1">
    <citation type="submission" date="2024-05" db="EMBL/GenBank/DDBJ databases">
        <title>A high-quality chromosomal-level genome assembly of Topmouth culter (Culter alburnus).</title>
        <authorList>
            <person name="Zhao H."/>
        </authorList>
    </citation>
    <scope>NUCLEOTIDE SEQUENCE [LARGE SCALE GENOMIC DNA]</scope>
    <source>
        <strain evidence="7">CATC2023</strain>
        <tissue evidence="7">Muscle</tissue>
    </source>
</reference>
<evidence type="ECO:0000313" key="8">
    <source>
        <dbReference type="Proteomes" id="UP001479290"/>
    </source>
</evidence>
<dbReference type="CDD" id="cd01852">
    <property type="entry name" value="AIG1"/>
    <property type="match status" value="1"/>
</dbReference>
<evidence type="ECO:0000256" key="1">
    <source>
        <dbReference type="ARBA" id="ARBA00008535"/>
    </source>
</evidence>
<dbReference type="AlphaFoldDB" id="A0AAW2B198"/>
<organism evidence="7 8">
    <name type="scientific">Culter alburnus</name>
    <name type="common">Topmouth culter</name>
    <dbReference type="NCBI Taxonomy" id="194366"/>
    <lineage>
        <taxon>Eukaryota</taxon>
        <taxon>Metazoa</taxon>
        <taxon>Chordata</taxon>
        <taxon>Craniata</taxon>
        <taxon>Vertebrata</taxon>
        <taxon>Euteleostomi</taxon>
        <taxon>Actinopterygii</taxon>
        <taxon>Neopterygii</taxon>
        <taxon>Teleostei</taxon>
        <taxon>Ostariophysi</taxon>
        <taxon>Cypriniformes</taxon>
        <taxon>Xenocyprididae</taxon>
        <taxon>Xenocypridinae</taxon>
        <taxon>Culter</taxon>
    </lineage>
</organism>
<dbReference type="PROSITE" id="PS51720">
    <property type="entry name" value="G_AIG1"/>
    <property type="match status" value="1"/>
</dbReference>
<comment type="similarity">
    <text evidence="1">Belongs to the TRAFAC class TrmE-Era-EngA-EngB-Septin-like GTPase superfamily. AIG1/Toc34/Toc159-like paraseptin GTPase family. IAN subfamily.</text>
</comment>
<feature type="coiled-coil region" evidence="4">
    <location>
        <begin position="85"/>
        <end position="123"/>
    </location>
</feature>
<keyword evidence="8" id="KW-1185">Reference proteome</keyword>
<dbReference type="SUPFAM" id="SSF52540">
    <property type="entry name" value="P-loop containing nucleoside triphosphate hydrolases"/>
    <property type="match status" value="1"/>
</dbReference>